<reference evidence="1" key="1">
    <citation type="submission" date="2020-09" db="EMBL/GenBank/DDBJ databases">
        <authorList>
            <person name="Palma L."/>
            <person name="Caballero P."/>
            <person name="Berry C."/>
            <person name="Del Valle E."/>
        </authorList>
    </citation>
    <scope>NUCLEOTIDE SEQUENCE</scope>
    <source>
        <strain evidence="1">M</strain>
    </source>
</reference>
<organism evidence="1">
    <name type="scientific">Xenorhabdus szentirmaii</name>
    <dbReference type="NCBI Taxonomy" id="290112"/>
    <lineage>
        <taxon>Bacteria</taxon>
        <taxon>Pseudomonadati</taxon>
        <taxon>Pseudomonadota</taxon>
        <taxon>Gammaproteobacteria</taxon>
        <taxon>Enterobacterales</taxon>
        <taxon>Morganellaceae</taxon>
        <taxon>Xenorhabdus</taxon>
    </lineage>
</organism>
<sequence length="123" mass="14008">MTCYSNSNRSENFNIKITQMDEETNLEILHELANSGHIGAQYELGIKYAEGKGVKQDSIKAKDWYEKAALQGDVDSQALLGHMYYAVEGIPQDYIKAKEWFQKSCDNGYQIGCESVEKNKNTW</sequence>
<dbReference type="SUPFAM" id="SSF81901">
    <property type="entry name" value="HCP-like"/>
    <property type="match status" value="1"/>
</dbReference>
<gene>
    <name evidence="1" type="ORF">ID854_04000</name>
</gene>
<dbReference type="PANTHER" id="PTHR11102:SF160">
    <property type="entry name" value="ERAD-ASSOCIATED E3 UBIQUITIN-PROTEIN LIGASE COMPONENT HRD3"/>
    <property type="match status" value="1"/>
</dbReference>
<dbReference type="PANTHER" id="PTHR11102">
    <property type="entry name" value="SEL-1-LIKE PROTEIN"/>
    <property type="match status" value="1"/>
</dbReference>
<dbReference type="Gene3D" id="1.25.40.10">
    <property type="entry name" value="Tetratricopeptide repeat domain"/>
    <property type="match status" value="1"/>
</dbReference>
<evidence type="ECO:0000313" key="1">
    <source>
        <dbReference type="EMBL" id="MBD2799638.1"/>
    </source>
</evidence>
<dbReference type="SMART" id="SM00671">
    <property type="entry name" value="SEL1"/>
    <property type="match status" value="2"/>
</dbReference>
<dbReference type="EMBL" id="JACXBF010000114">
    <property type="protein sequence ID" value="MBD2799638.1"/>
    <property type="molecule type" value="Genomic_DNA"/>
</dbReference>
<dbReference type="Proteomes" id="UP001193920">
    <property type="component" value="Unassembled WGS sequence"/>
</dbReference>
<dbReference type="Pfam" id="PF08238">
    <property type="entry name" value="Sel1"/>
    <property type="match status" value="2"/>
</dbReference>
<reference evidence="1" key="2">
    <citation type="journal article" date="2024" name="Toxins">
        <title>Genome Sequence Analysis of Native Xenorhabdus Strains Isolated from Entomopathogenic Nematodes in Argentina.</title>
        <authorList>
            <person name="Palma L."/>
            <person name="Frizzo L."/>
            <person name="Kaiser S."/>
            <person name="Berry C."/>
            <person name="Caballero P."/>
            <person name="Bode H.B."/>
            <person name="Del Valle E.E."/>
        </authorList>
    </citation>
    <scope>NUCLEOTIDE SEQUENCE</scope>
    <source>
        <strain evidence="1">M</strain>
    </source>
</reference>
<comment type="caution">
    <text evidence="1">The sequence shown here is derived from an EMBL/GenBank/DDBJ whole genome shotgun (WGS) entry which is preliminary data.</text>
</comment>
<dbReference type="InterPro" id="IPR050767">
    <property type="entry name" value="Sel1_AlgK"/>
</dbReference>
<dbReference type="InterPro" id="IPR006597">
    <property type="entry name" value="Sel1-like"/>
</dbReference>
<protein>
    <submittedName>
        <fullName evidence="1">Sel1 repeat family protein</fullName>
    </submittedName>
</protein>
<name>A0AAW3YTI1_9GAMM</name>
<dbReference type="InterPro" id="IPR011990">
    <property type="entry name" value="TPR-like_helical_dom_sf"/>
</dbReference>
<accession>A0AAW3YTI1</accession>
<proteinExistence type="predicted"/>
<dbReference type="AlphaFoldDB" id="A0AAW3YTI1"/>